<sequence>MSALQACYLPGLTVPLPREPSSVKRLIRKRSSGLSPKHSVVGRSKWGIAKAGLSAVSALSHLKPGTPRVGVGSPFDALRDTRSTMVPSPMPQDLESDRATGSALADSMDGLPVTLQKSSRPSTSPGGPSVPETLFLSRPTTSPGGPLVQARLGSAWTPRASVRRQAPLNVAGMSERKSSGDGADSSTQMPGGKLAGQSDDATGPGAGTTTLPPVLEGWSFGHGAVSPKKSLPLPKGQLQRSLQSPSSASDASEAGTPTPRADVRSPPVLD</sequence>
<reference evidence="2" key="1">
    <citation type="submission" date="2021-02" db="EMBL/GenBank/DDBJ databases">
        <authorList>
            <person name="Dougan E. K."/>
            <person name="Rhodes N."/>
            <person name="Thang M."/>
            <person name="Chan C."/>
        </authorList>
    </citation>
    <scope>NUCLEOTIDE SEQUENCE</scope>
</reference>
<organism evidence="2 3">
    <name type="scientific">Polarella glacialis</name>
    <name type="common">Dinoflagellate</name>
    <dbReference type="NCBI Taxonomy" id="89957"/>
    <lineage>
        <taxon>Eukaryota</taxon>
        <taxon>Sar</taxon>
        <taxon>Alveolata</taxon>
        <taxon>Dinophyceae</taxon>
        <taxon>Suessiales</taxon>
        <taxon>Suessiaceae</taxon>
        <taxon>Polarella</taxon>
    </lineage>
</organism>
<dbReference type="AlphaFoldDB" id="A0A813JJK9"/>
<gene>
    <name evidence="2" type="ORF">PGLA2088_LOCUS21146</name>
</gene>
<dbReference type="EMBL" id="CAJNNW010025733">
    <property type="protein sequence ID" value="CAE8679042.1"/>
    <property type="molecule type" value="Genomic_DNA"/>
</dbReference>
<feature type="compositionally biased region" description="Low complexity" evidence="1">
    <location>
        <begin position="241"/>
        <end position="254"/>
    </location>
</feature>
<feature type="compositionally biased region" description="Low complexity" evidence="1">
    <location>
        <begin position="118"/>
        <end position="131"/>
    </location>
</feature>
<evidence type="ECO:0000313" key="3">
    <source>
        <dbReference type="Proteomes" id="UP000626109"/>
    </source>
</evidence>
<name>A0A813JJK9_POLGL</name>
<feature type="compositionally biased region" description="Low complexity" evidence="1">
    <location>
        <begin position="201"/>
        <end position="213"/>
    </location>
</feature>
<dbReference type="Proteomes" id="UP000626109">
    <property type="component" value="Unassembled WGS sequence"/>
</dbReference>
<proteinExistence type="predicted"/>
<feature type="non-terminal residue" evidence="2">
    <location>
        <position position="270"/>
    </location>
</feature>
<evidence type="ECO:0000313" key="2">
    <source>
        <dbReference type="EMBL" id="CAE8679042.1"/>
    </source>
</evidence>
<evidence type="ECO:0000256" key="1">
    <source>
        <dbReference type="SAM" id="MobiDB-lite"/>
    </source>
</evidence>
<comment type="caution">
    <text evidence="2">The sequence shown here is derived from an EMBL/GenBank/DDBJ whole genome shotgun (WGS) entry which is preliminary data.</text>
</comment>
<protein>
    <submittedName>
        <fullName evidence="2">Uncharacterized protein</fullName>
    </submittedName>
</protein>
<accession>A0A813JJK9</accession>
<feature type="region of interest" description="Disordered" evidence="1">
    <location>
        <begin position="70"/>
        <end position="270"/>
    </location>
</feature>